<evidence type="ECO:0000256" key="2">
    <source>
        <dbReference type="ARBA" id="ARBA00023002"/>
    </source>
</evidence>
<keyword evidence="2" id="KW-0560">Oxidoreductase</keyword>
<dbReference type="Proteomes" id="UP000655208">
    <property type="component" value="Unassembled WGS sequence"/>
</dbReference>
<evidence type="ECO:0000313" key="3">
    <source>
        <dbReference type="EMBL" id="GGL99012.1"/>
    </source>
</evidence>
<accession>A0A917SV33</accession>
<dbReference type="PRINTS" id="PR00080">
    <property type="entry name" value="SDRFAMILY"/>
</dbReference>
<comment type="caution">
    <text evidence="3">The sequence shown here is derived from an EMBL/GenBank/DDBJ whole genome shotgun (WGS) entry which is preliminary data.</text>
</comment>
<dbReference type="AlphaFoldDB" id="A0A917SV33"/>
<dbReference type="GO" id="GO:0030497">
    <property type="term" value="P:fatty acid elongation"/>
    <property type="evidence" value="ECO:0007669"/>
    <property type="project" value="TreeGrafter"/>
</dbReference>
<organism evidence="3 4">
    <name type="scientific">Nakamurella endophytica</name>
    <dbReference type="NCBI Taxonomy" id="1748367"/>
    <lineage>
        <taxon>Bacteria</taxon>
        <taxon>Bacillati</taxon>
        <taxon>Actinomycetota</taxon>
        <taxon>Actinomycetes</taxon>
        <taxon>Nakamurellales</taxon>
        <taxon>Nakamurellaceae</taxon>
        <taxon>Nakamurella</taxon>
    </lineage>
</organism>
<dbReference type="PRINTS" id="PR00081">
    <property type="entry name" value="GDHRDH"/>
</dbReference>
<sequence>MLMTERRAVVTGGCKGIGAAIATRLEADGLSVVRADLPAAAGAWRAGGGTAVDVDVSDTRSVDAMIAAAVGLLGGLDVMVNNAGVAEQRARVDAMPDSDWDRVISVNLGGAFRCTRAAFDHLRASGHGAVVSLSSTWGLGGVPGYAAYCASKAGIIGLTRAMAADGGPFNIRVNAVSPGYVANDMGGSLDGLDAEAAARAWAGRDLQASFQPLGRQCDVAEIAAAVSFLVSDQASFVTGTVLPVDGGQSNRLNTGEQQWPAP</sequence>
<evidence type="ECO:0000256" key="1">
    <source>
        <dbReference type="ARBA" id="ARBA00006484"/>
    </source>
</evidence>
<dbReference type="Pfam" id="PF13561">
    <property type="entry name" value="adh_short_C2"/>
    <property type="match status" value="1"/>
</dbReference>
<proteinExistence type="inferred from homology"/>
<protein>
    <submittedName>
        <fullName evidence="3">Short-chain dehydrogenase</fullName>
    </submittedName>
</protein>
<dbReference type="PROSITE" id="PS00061">
    <property type="entry name" value="ADH_SHORT"/>
    <property type="match status" value="1"/>
</dbReference>
<dbReference type="InterPro" id="IPR036291">
    <property type="entry name" value="NAD(P)-bd_dom_sf"/>
</dbReference>
<dbReference type="PANTHER" id="PTHR42760:SF40">
    <property type="entry name" value="3-OXOACYL-[ACYL-CARRIER-PROTEIN] REDUCTASE, CHLOROPLASTIC"/>
    <property type="match status" value="1"/>
</dbReference>
<reference evidence="3" key="2">
    <citation type="submission" date="2020-09" db="EMBL/GenBank/DDBJ databases">
        <authorList>
            <person name="Sun Q."/>
            <person name="Zhou Y."/>
        </authorList>
    </citation>
    <scope>NUCLEOTIDE SEQUENCE</scope>
    <source>
        <strain evidence="3">CGMCC 4.7308</strain>
    </source>
</reference>
<dbReference type="EMBL" id="BMNA01000003">
    <property type="protein sequence ID" value="GGL99012.1"/>
    <property type="molecule type" value="Genomic_DNA"/>
</dbReference>
<dbReference type="Gene3D" id="3.40.50.720">
    <property type="entry name" value="NAD(P)-binding Rossmann-like Domain"/>
    <property type="match status" value="1"/>
</dbReference>
<dbReference type="InterPro" id="IPR020904">
    <property type="entry name" value="Sc_DH/Rdtase_CS"/>
</dbReference>
<dbReference type="PANTHER" id="PTHR42760">
    <property type="entry name" value="SHORT-CHAIN DEHYDROGENASES/REDUCTASES FAMILY MEMBER"/>
    <property type="match status" value="1"/>
</dbReference>
<gene>
    <name evidence="3" type="ORF">GCM10011594_18750</name>
</gene>
<evidence type="ECO:0000313" key="4">
    <source>
        <dbReference type="Proteomes" id="UP000655208"/>
    </source>
</evidence>
<comment type="similarity">
    <text evidence="1">Belongs to the short-chain dehydrogenases/reductases (SDR) family.</text>
</comment>
<dbReference type="GO" id="GO:0016616">
    <property type="term" value="F:oxidoreductase activity, acting on the CH-OH group of donors, NAD or NADP as acceptor"/>
    <property type="evidence" value="ECO:0007669"/>
    <property type="project" value="TreeGrafter"/>
</dbReference>
<name>A0A917SV33_9ACTN</name>
<dbReference type="SUPFAM" id="SSF51735">
    <property type="entry name" value="NAD(P)-binding Rossmann-fold domains"/>
    <property type="match status" value="1"/>
</dbReference>
<reference evidence="3" key="1">
    <citation type="journal article" date="2014" name="Int. J. Syst. Evol. Microbiol.">
        <title>Complete genome sequence of Corynebacterium casei LMG S-19264T (=DSM 44701T), isolated from a smear-ripened cheese.</title>
        <authorList>
            <consortium name="US DOE Joint Genome Institute (JGI-PGF)"/>
            <person name="Walter F."/>
            <person name="Albersmeier A."/>
            <person name="Kalinowski J."/>
            <person name="Ruckert C."/>
        </authorList>
    </citation>
    <scope>NUCLEOTIDE SEQUENCE</scope>
    <source>
        <strain evidence="3">CGMCC 4.7308</strain>
    </source>
</reference>
<dbReference type="InterPro" id="IPR002347">
    <property type="entry name" value="SDR_fam"/>
</dbReference>
<dbReference type="FunFam" id="3.40.50.720:FF:000084">
    <property type="entry name" value="Short-chain dehydrogenase reductase"/>
    <property type="match status" value="1"/>
</dbReference>
<keyword evidence="4" id="KW-1185">Reference proteome</keyword>